<organism evidence="4 5">
    <name type="scientific">Rapidithrix thailandica</name>
    <dbReference type="NCBI Taxonomy" id="413964"/>
    <lineage>
        <taxon>Bacteria</taxon>
        <taxon>Pseudomonadati</taxon>
        <taxon>Bacteroidota</taxon>
        <taxon>Cytophagia</taxon>
        <taxon>Cytophagales</taxon>
        <taxon>Flammeovirgaceae</taxon>
        <taxon>Rapidithrix</taxon>
    </lineage>
</organism>
<name>A0AAW9SCK4_9BACT</name>
<evidence type="ECO:0000259" key="2">
    <source>
        <dbReference type="Pfam" id="PF02638"/>
    </source>
</evidence>
<evidence type="ECO:0000313" key="4">
    <source>
        <dbReference type="EMBL" id="MEN7550726.1"/>
    </source>
</evidence>
<evidence type="ECO:0000313" key="5">
    <source>
        <dbReference type="Proteomes" id="UP001403385"/>
    </source>
</evidence>
<comment type="caution">
    <text evidence="4">The sequence shown here is derived from an EMBL/GenBank/DDBJ whole genome shotgun (WGS) entry which is preliminary data.</text>
</comment>
<dbReference type="InterPro" id="IPR052177">
    <property type="entry name" value="Divisome_Glycosyl_Hydrolase"/>
</dbReference>
<dbReference type="PANTHER" id="PTHR43405">
    <property type="entry name" value="GLYCOSYL HYDROLASE DIGH"/>
    <property type="match status" value="1"/>
</dbReference>
<dbReference type="InterPro" id="IPR003790">
    <property type="entry name" value="GHL10"/>
</dbReference>
<dbReference type="Pfam" id="PF02638">
    <property type="entry name" value="GHL10"/>
    <property type="match status" value="1"/>
</dbReference>
<keyword evidence="5" id="KW-1185">Reference proteome</keyword>
<feature type="domain" description="SaeA second Fn3-like" evidence="3">
    <location>
        <begin position="414"/>
        <end position="494"/>
    </location>
</feature>
<dbReference type="InterPro" id="IPR058692">
    <property type="entry name" value="Fn3_SaeA_2nd"/>
</dbReference>
<proteinExistence type="predicted"/>
<dbReference type="Proteomes" id="UP001403385">
    <property type="component" value="Unassembled WGS sequence"/>
</dbReference>
<evidence type="ECO:0000259" key="3">
    <source>
        <dbReference type="Pfam" id="PF25833"/>
    </source>
</evidence>
<sequence length="517" mass="60278">MRNYSLLLFFLIGFVPLLSAQSKYPKHEFRAAWIASVVNIDWPSKKGLSTEDQKEEFIRMADFLQASGMNALVVQVRPVADAFYESSYEPWSAYLTGKQGQAPEPYYDPLQFMIEESRKRGLEFHAWFNPYRATMNADTTVLDSMHALKQHPEWFVKYGKRFYFDPGNPEVRSFVQNVIMEVVHNYDVDGIHFDDYFYPYPVKDEVFDDSLSYEKYGSEYEVVGDWRRANVDQLIKSVYDSIQAVKPYVKFGISPFGVWRNQSLDPEGSETKAGVNTYDDLYADVRKWLQEGWVDYVVPQLYWTIGFPPAAYDKLADWWSQNTYGRHLYIGQAMYRVKNGKDRNWHKLNQLHKQLQLNHEYPSIQGSIYFSAKSFKKVPEKVLKKIKKKHYRHNALTPPMPWKKQGDLEVPVLLEARKQEDKVRLRWEAVPGQTSSFVIYRFQGDQAGDLSDPQNILTVLSAEQLAKGEYMDQAVKKGKTYTYCITSIDRANNESKPVTLTLKGKQDAWQNELTRKD</sequence>
<accession>A0AAW9SCK4</accession>
<dbReference type="SUPFAM" id="SSF51445">
    <property type="entry name" value="(Trans)glycosidases"/>
    <property type="match status" value="1"/>
</dbReference>
<dbReference type="EMBL" id="JBDKWZ010000016">
    <property type="protein sequence ID" value="MEN7550726.1"/>
    <property type="molecule type" value="Genomic_DNA"/>
</dbReference>
<dbReference type="RefSeq" id="WP_346823508.1">
    <property type="nucleotide sequence ID" value="NZ_JBDKWZ010000016.1"/>
</dbReference>
<dbReference type="PANTHER" id="PTHR43405:SF1">
    <property type="entry name" value="GLYCOSYL HYDROLASE DIGH"/>
    <property type="match status" value="1"/>
</dbReference>
<dbReference type="Gene3D" id="2.60.40.10">
    <property type="entry name" value="Immunoglobulins"/>
    <property type="match status" value="1"/>
</dbReference>
<dbReference type="Pfam" id="PF25833">
    <property type="entry name" value="Fn3_SaeA_3rd"/>
    <property type="match status" value="1"/>
</dbReference>
<dbReference type="InterPro" id="IPR017853">
    <property type="entry name" value="GH"/>
</dbReference>
<reference evidence="4 5" key="1">
    <citation type="submission" date="2024-04" db="EMBL/GenBank/DDBJ databases">
        <title>Novel genus in family Flammeovirgaceae.</title>
        <authorList>
            <person name="Nguyen T.H."/>
            <person name="Vuong T.Q."/>
            <person name="Le H."/>
            <person name="Kim S.-G."/>
        </authorList>
    </citation>
    <scope>NUCLEOTIDE SEQUENCE [LARGE SCALE GENOMIC DNA]</scope>
    <source>
        <strain evidence="4 5">JCM 23209</strain>
    </source>
</reference>
<gene>
    <name evidence="4" type="ORF">AAG747_22590</name>
</gene>
<dbReference type="AlphaFoldDB" id="A0AAW9SCK4"/>
<keyword evidence="1" id="KW-0732">Signal</keyword>
<feature type="domain" description="Glycosyl hydrolase-like 10" evidence="2">
    <location>
        <begin position="28"/>
        <end position="345"/>
    </location>
</feature>
<evidence type="ECO:0000256" key="1">
    <source>
        <dbReference type="ARBA" id="ARBA00022729"/>
    </source>
</evidence>
<dbReference type="InterPro" id="IPR013783">
    <property type="entry name" value="Ig-like_fold"/>
</dbReference>
<dbReference type="Gene3D" id="3.20.20.80">
    <property type="entry name" value="Glycosidases"/>
    <property type="match status" value="1"/>
</dbReference>
<protein>
    <submittedName>
        <fullName evidence="4">Family 10 glycosylhydrolase</fullName>
    </submittedName>
</protein>